<feature type="compositionally biased region" description="Low complexity" evidence="1">
    <location>
        <begin position="1"/>
        <end position="14"/>
    </location>
</feature>
<name>A0ABN8YE23_RANTA</name>
<feature type="region of interest" description="Disordered" evidence="1">
    <location>
        <begin position="164"/>
        <end position="189"/>
    </location>
</feature>
<evidence type="ECO:0000256" key="1">
    <source>
        <dbReference type="SAM" id="MobiDB-lite"/>
    </source>
</evidence>
<organism evidence="2 3">
    <name type="scientific">Rangifer tarandus platyrhynchus</name>
    <name type="common">Svalbard reindeer</name>
    <dbReference type="NCBI Taxonomy" id="3082113"/>
    <lineage>
        <taxon>Eukaryota</taxon>
        <taxon>Metazoa</taxon>
        <taxon>Chordata</taxon>
        <taxon>Craniata</taxon>
        <taxon>Vertebrata</taxon>
        <taxon>Euteleostomi</taxon>
        <taxon>Mammalia</taxon>
        <taxon>Eutheria</taxon>
        <taxon>Laurasiatheria</taxon>
        <taxon>Artiodactyla</taxon>
        <taxon>Ruminantia</taxon>
        <taxon>Pecora</taxon>
        <taxon>Cervidae</taxon>
        <taxon>Odocoileinae</taxon>
        <taxon>Rangifer</taxon>
    </lineage>
</organism>
<sequence length="292" mass="31101">MSDGAGASESGSDQDGLRVQPRGAQSKARSRTTKPSLPPRGQATLPASPPPCSSSVGHRGHTGAAEPAAVASEVGWLSSGLQGVPDRSPGLQLGFWNKTECHQLFSEGKSVRMRGILTAALEQTDRQCQLWAPCFRAPCTQRSAWSSAVKAAAPPDAAWHLSWPSGQKQPDASQLHRPRTCASARPASSELRGLVSVMENSEKQGRQSPNSKWGATSMHKAGRLCPRASEGLLSGIPVCAATFLELQSVDNENKEERGTRRGTTMTWEVGGHLPAAYLSDSNDDDIEEARLL</sequence>
<accession>A0ABN8YE23</accession>
<proteinExistence type="predicted"/>
<feature type="region of interest" description="Disordered" evidence="1">
    <location>
        <begin position="1"/>
        <end position="67"/>
    </location>
</feature>
<dbReference type="EMBL" id="OX459955">
    <property type="protein sequence ID" value="CAI9159260.1"/>
    <property type="molecule type" value="Genomic_DNA"/>
</dbReference>
<reference evidence="2" key="1">
    <citation type="submission" date="2023-04" db="EMBL/GenBank/DDBJ databases">
        <authorList>
            <consortium name="ELIXIR-Norway"/>
        </authorList>
    </citation>
    <scope>NUCLEOTIDE SEQUENCE [LARGE SCALE GENOMIC DNA]</scope>
</reference>
<evidence type="ECO:0000313" key="3">
    <source>
        <dbReference type="Proteomes" id="UP001176941"/>
    </source>
</evidence>
<dbReference type="Proteomes" id="UP001176941">
    <property type="component" value="Chromosome 19"/>
</dbReference>
<protein>
    <submittedName>
        <fullName evidence="2">Uncharacterized protein</fullName>
    </submittedName>
</protein>
<gene>
    <name evidence="2" type="ORF">MRATA1EN1_LOCUS8222</name>
</gene>
<evidence type="ECO:0000313" key="2">
    <source>
        <dbReference type="EMBL" id="CAI9159260.1"/>
    </source>
</evidence>
<keyword evidence="3" id="KW-1185">Reference proteome</keyword>